<feature type="transmembrane region" description="Helical" evidence="1">
    <location>
        <begin position="256"/>
        <end position="275"/>
    </location>
</feature>
<feature type="transmembrane region" description="Helical" evidence="1">
    <location>
        <begin position="227"/>
        <end position="244"/>
    </location>
</feature>
<evidence type="ECO:0000256" key="1">
    <source>
        <dbReference type="SAM" id="Phobius"/>
    </source>
</evidence>
<dbReference type="Proteomes" id="UP000002301">
    <property type="component" value="Chromosome 2"/>
</dbReference>
<accession>A6X387</accession>
<feature type="transmembrane region" description="Helical" evidence="1">
    <location>
        <begin position="120"/>
        <end position="137"/>
    </location>
</feature>
<sequence>MWAFRILWVAAPKLCRYECAMTRKGQGYLFTLLAVTIFATQDGISKYLGTHYSPILITMIRYWVFAAFVLLLAIRSGGIAKAAATKRPFLQVFRGILLAAEIVTFIFALSRAGMATAQSIFQGAPLLVTMLSVPFLGEKVGWRRWTAIIVGLIGVLLIINPVNATFDASLLLPVAAMVMFAVYAVATRAVSKSDDAMTSFFYTGIAGAVALTFVGSFYLMPIARSDWFWMAALCACGIASHYFLIRAYNILEAGEVQPLTYLQLVIGACIAVTVFHEQLTWNIIAGAVIVVSAGLFSVFRERQLGKRNPPALG</sequence>
<name>A6X387_BRUA4</name>
<dbReference type="eggNOG" id="COG0697">
    <property type="taxonomic scope" value="Bacteria"/>
</dbReference>
<feature type="transmembrane region" description="Helical" evidence="1">
    <location>
        <begin position="95"/>
        <end position="114"/>
    </location>
</feature>
<organism evidence="3 4">
    <name type="scientific">Brucella anthropi (strain ATCC 49188 / DSM 6882 / CCUG 24695 / JCM 21032 / LMG 3331 / NBRC 15819 / NCTC 12168 / Alc 37)</name>
    <name type="common">Ochrobactrum anthropi</name>
    <dbReference type="NCBI Taxonomy" id="439375"/>
    <lineage>
        <taxon>Bacteria</taxon>
        <taxon>Pseudomonadati</taxon>
        <taxon>Pseudomonadota</taxon>
        <taxon>Alphaproteobacteria</taxon>
        <taxon>Hyphomicrobiales</taxon>
        <taxon>Brucellaceae</taxon>
        <taxon>Brucella/Ochrobactrum group</taxon>
        <taxon>Brucella</taxon>
    </lineage>
</organism>
<feature type="transmembrane region" description="Helical" evidence="1">
    <location>
        <begin position="55"/>
        <end position="74"/>
    </location>
</feature>
<dbReference type="HOGENOM" id="CLU_032828_2_2_5"/>
<feature type="transmembrane region" description="Helical" evidence="1">
    <location>
        <begin position="199"/>
        <end position="221"/>
    </location>
</feature>
<dbReference type="PANTHER" id="PTHR22911">
    <property type="entry name" value="ACYL-MALONYL CONDENSING ENZYME-RELATED"/>
    <property type="match status" value="1"/>
</dbReference>
<dbReference type="EMBL" id="CP000759">
    <property type="protein sequence ID" value="ABS15691.1"/>
    <property type="molecule type" value="Genomic_DNA"/>
</dbReference>
<feature type="transmembrane region" description="Helical" evidence="1">
    <location>
        <begin position="144"/>
        <end position="162"/>
    </location>
</feature>
<dbReference type="AlphaFoldDB" id="A6X387"/>
<feature type="domain" description="EamA" evidence="2">
    <location>
        <begin position="170"/>
        <end position="295"/>
    </location>
</feature>
<protein>
    <recommendedName>
        <fullName evidence="2">EamA domain-containing protein</fullName>
    </recommendedName>
</protein>
<dbReference type="KEGG" id="oan:Oant_2983"/>
<feature type="transmembrane region" description="Helical" evidence="1">
    <location>
        <begin position="281"/>
        <end position="299"/>
    </location>
</feature>
<gene>
    <name evidence="3" type="ordered locus">Oant_2983</name>
</gene>
<evidence type="ECO:0000313" key="4">
    <source>
        <dbReference type="Proteomes" id="UP000002301"/>
    </source>
</evidence>
<dbReference type="STRING" id="439375.Oant_2983"/>
<dbReference type="GO" id="GO:0016020">
    <property type="term" value="C:membrane"/>
    <property type="evidence" value="ECO:0007669"/>
    <property type="project" value="InterPro"/>
</dbReference>
<feature type="transmembrane region" description="Helical" evidence="1">
    <location>
        <begin position="168"/>
        <end position="187"/>
    </location>
</feature>
<dbReference type="Pfam" id="PF00892">
    <property type="entry name" value="EamA"/>
    <property type="match status" value="2"/>
</dbReference>
<evidence type="ECO:0000259" key="2">
    <source>
        <dbReference type="Pfam" id="PF00892"/>
    </source>
</evidence>
<dbReference type="InterPro" id="IPR000620">
    <property type="entry name" value="EamA_dom"/>
</dbReference>
<dbReference type="InterPro" id="IPR037185">
    <property type="entry name" value="EmrE-like"/>
</dbReference>
<dbReference type="Gene3D" id="1.10.3730.20">
    <property type="match status" value="2"/>
</dbReference>
<reference evidence="3 4" key="1">
    <citation type="journal article" date="2011" name="J. Bacteriol.">
        <title>Genome of Ochrobactrum anthropi ATCC 49188 T, a versatile opportunistic pathogen and symbiont of several eukaryotic hosts.</title>
        <authorList>
            <person name="Chain P.S."/>
            <person name="Lang D.M."/>
            <person name="Comerci D.J."/>
            <person name="Malfatti S.A."/>
            <person name="Vergez L.M."/>
            <person name="Shin M."/>
            <person name="Ugalde R.A."/>
            <person name="Garcia E."/>
            <person name="Tolmasky M.E."/>
        </authorList>
    </citation>
    <scope>NUCLEOTIDE SEQUENCE [LARGE SCALE GENOMIC DNA]</scope>
    <source>
        <strain evidence="4">ATCC 49188 / DSM 6882 / CCUG 24695 / JCM 21032 / LMG 3331 / NBRC 15819 / NCTC 12168 / Alc 37</strain>
    </source>
</reference>
<dbReference type="SUPFAM" id="SSF103481">
    <property type="entry name" value="Multidrug resistance efflux transporter EmrE"/>
    <property type="match status" value="2"/>
</dbReference>
<feature type="transmembrane region" description="Helical" evidence="1">
    <location>
        <begin position="28"/>
        <end position="49"/>
    </location>
</feature>
<proteinExistence type="predicted"/>
<keyword evidence="1" id="KW-1133">Transmembrane helix</keyword>
<keyword evidence="4" id="KW-1185">Reference proteome</keyword>
<keyword evidence="1" id="KW-0472">Membrane</keyword>
<feature type="domain" description="EamA" evidence="2">
    <location>
        <begin position="27"/>
        <end position="159"/>
    </location>
</feature>
<evidence type="ECO:0000313" key="3">
    <source>
        <dbReference type="EMBL" id="ABS15691.1"/>
    </source>
</evidence>
<keyword evidence="1" id="KW-0812">Transmembrane</keyword>
<dbReference type="PANTHER" id="PTHR22911:SF103">
    <property type="entry name" value="BLR2811 PROTEIN"/>
    <property type="match status" value="1"/>
</dbReference>